<dbReference type="Proteomes" id="UP000483362">
    <property type="component" value="Unassembled WGS sequence"/>
</dbReference>
<evidence type="ECO:0000313" key="4">
    <source>
        <dbReference type="Proteomes" id="UP000483362"/>
    </source>
</evidence>
<evidence type="ECO:0008006" key="5">
    <source>
        <dbReference type="Google" id="ProtNLM"/>
    </source>
</evidence>
<feature type="transmembrane region" description="Helical" evidence="1">
    <location>
        <begin position="204"/>
        <end position="223"/>
    </location>
</feature>
<reference evidence="3 4" key="1">
    <citation type="submission" date="2019-08" db="EMBL/GenBank/DDBJ databases">
        <title>In-depth cultivation of the pig gut microbiome towards novel bacterial diversity and tailored functional studies.</title>
        <authorList>
            <person name="Wylensek D."/>
            <person name="Hitch T.C.A."/>
            <person name="Clavel T."/>
        </authorList>
    </citation>
    <scope>NUCLEOTIDE SEQUENCE [LARGE SCALE GENOMIC DNA]</scope>
    <source>
        <strain evidence="3 4">Oil-RF-744-WCA-WT-10</strain>
    </source>
</reference>
<evidence type="ECO:0000256" key="1">
    <source>
        <dbReference type="SAM" id="Phobius"/>
    </source>
</evidence>
<name>A0A6L5XG11_9BACT</name>
<keyword evidence="1" id="KW-1133">Transmembrane helix</keyword>
<feature type="signal peptide" evidence="2">
    <location>
        <begin position="1"/>
        <end position="23"/>
    </location>
</feature>
<dbReference type="RefSeq" id="WP_154327232.1">
    <property type="nucleotide sequence ID" value="NZ_CP045696.1"/>
</dbReference>
<keyword evidence="1" id="KW-0472">Membrane</keyword>
<keyword evidence="4" id="KW-1185">Reference proteome</keyword>
<evidence type="ECO:0000313" key="3">
    <source>
        <dbReference type="EMBL" id="MSS18433.1"/>
    </source>
</evidence>
<dbReference type="AlphaFoldDB" id="A0A6L5XG11"/>
<organism evidence="3 4">
    <name type="scientific">Sodaliphilus pleomorphus</name>
    <dbReference type="NCBI Taxonomy" id="2606626"/>
    <lineage>
        <taxon>Bacteria</taxon>
        <taxon>Pseudomonadati</taxon>
        <taxon>Bacteroidota</taxon>
        <taxon>Bacteroidia</taxon>
        <taxon>Bacteroidales</taxon>
        <taxon>Muribaculaceae</taxon>
        <taxon>Sodaliphilus</taxon>
    </lineage>
</organism>
<feature type="transmembrane region" description="Helical" evidence="1">
    <location>
        <begin position="163"/>
        <end position="184"/>
    </location>
</feature>
<dbReference type="EMBL" id="VULT01000021">
    <property type="protein sequence ID" value="MSS18433.1"/>
    <property type="molecule type" value="Genomic_DNA"/>
</dbReference>
<feature type="transmembrane region" description="Helical" evidence="1">
    <location>
        <begin position="126"/>
        <end position="143"/>
    </location>
</feature>
<proteinExistence type="predicted"/>
<sequence>MARATTRHIIILLLWAMALATSAQTRQPAAAAGGPAPDTALQQQQSTLNTRAGDIERVYSALGYISLGRTWADFNGMIFAPDKVIRDFQHRDSTQSVTVVNRAAFAIDMMLHPHRDWDPGDYDPRITIYFAVLLVLMTGWIVWRASRSVLDSDQERSLLGYKAGIDAVFWLMALVVSPMVFSYYDQFNPVLQWARSANDPHSLVYGVLPVSQCALLLGALWLLRLAVLRKPASAATRSVLKAMGIYFVLATGATAALLLLNLSGIDLITSFAGWAASWNMITTAGCLLVLYLCLHIIVA</sequence>
<accession>A0A6L5XG11</accession>
<keyword evidence="2" id="KW-0732">Signal</keyword>
<feature type="transmembrane region" description="Helical" evidence="1">
    <location>
        <begin position="277"/>
        <end position="298"/>
    </location>
</feature>
<evidence type="ECO:0000256" key="2">
    <source>
        <dbReference type="SAM" id="SignalP"/>
    </source>
</evidence>
<keyword evidence="1" id="KW-0812">Transmembrane</keyword>
<protein>
    <recommendedName>
        <fullName evidence="5">DUF5671 domain-containing protein</fullName>
    </recommendedName>
</protein>
<comment type="caution">
    <text evidence="3">The sequence shown here is derived from an EMBL/GenBank/DDBJ whole genome shotgun (WGS) entry which is preliminary data.</text>
</comment>
<gene>
    <name evidence="3" type="ORF">FYJ29_11805</name>
</gene>
<feature type="chain" id="PRO_5026821528" description="DUF5671 domain-containing protein" evidence="2">
    <location>
        <begin position="24"/>
        <end position="299"/>
    </location>
</feature>
<feature type="transmembrane region" description="Helical" evidence="1">
    <location>
        <begin position="244"/>
        <end position="265"/>
    </location>
</feature>